<evidence type="ECO:0000313" key="2">
    <source>
        <dbReference type="EMBL" id="UOE37979.1"/>
    </source>
</evidence>
<evidence type="ECO:0008006" key="4">
    <source>
        <dbReference type="Google" id="ProtNLM"/>
    </source>
</evidence>
<reference evidence="2 3" key="1">
    <citation type="submission" date="2022-03" db="EMBL/GenBank/DDBJ databases">
        <title>Chryseobacterium sp. isolated from the Andong Sikhe.</title>
        <authorList>
            <person name="Won M."/>
            <person name="Kim S.-J."/>
            <person name="Kwon S.-W."/>
        </authorList>
    </citation>
    <scope>NUCLEOTIDE SEQUENCE [LARGE SCALE GENOMIC DNA]</scope>
    <source>
        <strain evidence="2 3">ADR-1</strain>
    </source>
</reference>
<evidence type="ECO:0000256" key="1">
    <source>
        <dbReference type="SAM" id="SignalP"/>
    </source>
</evidence>
<evidence type="ECO:0000313" key="3">
    <source>
        <dbReference type="Proteomes" id="UP000831068"/>
    </source>
</evidence>
<organism evidence="2 3">
    <name type="scientific">Chryseobacterium oryzae</name>
    <dbReference type="NCBI Taxonomy" id="2929799"/>
    <lineage>
        <taxon>Bacteria</taxon>
        <taxon>Pseudomonadati</taxon>
        <taxon>Bacteroidota</taxon>
        <taxon>Flavobacteriia</taxon>
        <taxon>Flavobacteriales</taxon>
        <taxon>Weeksellaceae</taxon>
        <taxon>Chryseobacterium group</taxon>
        <taxon>Chryseobacterium</taxon>
    </lineage>
</organism>
<feature type="chain" id="PRO_5046839729" description="IgGFc-binding protein N-terminal domain-containing protein" evidence="1">
    <location>
        <begin position="20"/>
        <end position="228"/>
    </location>
</feature>
<dbReference type="RefSeq" id="WP_243576324.1">
    <property type="nucleotide sequence ID" value="NZ_CP094529.1"/>
</dbReference>
<protein>
    <recommendedName>
        <fullName evidence="4">IgGFc-binding protein N-terminal domain-containing protein</fullName>
    </recommendedName>
</protein>
<feature type="signal peptide" evidence="1">
    <location>
        <begin position="1"/>
        <end position="19"/>
    </location>
</feature>
<gene>
    <name evidence="2" type="ORF">MTP08_13130</name>
</gene>
<dbReference type="Proteomes" id="UP000831068">
    <property type="component" value="Chromosome"/>
</dbReference>
<accession>A0ABY4BGW4</accession>
<proteinExistence type="predicted"/>
<keyword evidence="1" id="KW-0732">Signal</keyword>
<sequence length="228" mass="24497">MKKIFISMIFISIVSYANAQVVIGDNSGNIQSNSKAILSFTSQNMGIIPPIINASVEDASTGNIIKVPGTIFVSRKDKQVKVYMTTSPVNTSGLLALTPSLPSTVNLPTANTSAETTATYGMVIGDNATTQQGVLVLEDNTKTLVLPQLGTTTEPPNKFVKSPYIGTFGFSEIENAVFPSTKPTKKFMWVFGGGDSSIAVAGQWQMWRSGVEMPPTEVIDQTYFDNLL</sequence>
<name>A0ABY4BGW4_9FLAO</name>
<keyword evidence="3" id="KW-1185">Reference proteome</keyword>
<dbReference type="EMBL" id="CP094529">
    <property type="protein sequence ID" value="UOE37979.1"/>
    <property type="molecule type" value="Genomic_DNA"/>
</dbReference>